<reference evidence="3 4" key="1">
    <citation type="journal article" date="2018" name="Sci. Rep.">
        <title>A novel species of the marine cyanobacterium Acaryochloris with a unique pigment content and lifestyle.</title>
        <authorList>
            <person name="Partensky F."/>
            <person name="Six C."/>
            <person name="Ratin M."/>
            <person name="Garczarek L."/>
            <person name="Vaulot D."/>
            <person name="Probert I."/>
            <person name="Calteau A."/>
            <person name="Gourvil P."/>
            <person name="Marie D."/>
            <person name="Grebert T."/>
            <person name="Bouchier C."/>
            <person name="Le Panse S."/>
            <person name="Gachenot M."/>
            <person name="Rodriguez F."/>
            <person name="Garrido J.L."/>
        </authorList>
    </citation>
    <scope>NUCLEOTIDE SEQUENCE [LARGE SCALE GENOMIC DNA]</scope>
    <source>
        <strain evidence="3 4">RCC1774</strain>
    </source>
</reference>
<dbReference type="SUPFAM" id="SSF82771">
    <property type="entry name" value="GIY-YIG endonuclease"/>
    <property type="match status" value="1"/>
</dbReference>
<protein>
    <recommendedName>
        <fullName evidence="2">GIY-YIG domain-containing protein</fullName>
    </recommendedName>
</protein>
<evidence type="ECO:0000313" key="4">
    <source>
        <dbReference type="Proteomes" id="UP000248857"/>
    </source>
</evidence>
<feature type="domain" description="GIY-YIG" evidence="2">
    <location>
        <begin position="2"/>
        <end position="79"/>
    </location>
</feature>
<dbReference type="InterPro" id="IPR050190">
    <property type="entry name" value="UPF0213_domain"/>
</dbReference>
<dbReference type="CDD" id="cd10456">
    <property type="entry name" value="GIY-YIG_UPF0213"/>
    <property type="match status" value="1"/>
</dbReference>
<sequence>MPQWHLYLIRTRLGTLYTGITTDVQRRLAEHAGKGNRGAKYLRAKGPLTLVYQVEIGNQSLALQAEKRIKTLAKPQKEKIIAAQLDSKRLLAMIDLQPHPSPSTGL</sequence>
<evidence type="ECO:0000259" key="2">
    <source>
        <dbReference type="PROSITE" id="PS50164"/>
    </source>
</evidence>
<dbReference type="InterPro" id="IPR035901">
    <property type="entry name" value="GIY-YIG_endonuc_sf"/>
</dbReference>
<accession>A0A2W1JJY6</accession>
<evidence type="ECO:0000313" key="3">
    <source>
        <dbReference type="EMBL" id="PZD71332.1"/>
    </source>
</evidence>
<dbReference type="PANTHER" id="PTHR34477:SF1">
    <property type="entry name" value="UPF0213 PROTEIN YHBQ"/>
    <property type="match status" value="1"/>
</dbReference>
<gene>
    <name evidence="3" type="ORF">C1752_06611</name>
</gene>
<dbReference type="PANTHER" id="PTHR34477">
    <property type="entry name" value="UPF0213 PROTEIN YHBQ"/>
    <property type="match status" value="1"/>
</dbReference>
<comment type="similarity">
    <text evidence="1">Belongs to the UPF0213 family.</text>
</comment>
<dbReference type="AlphaFoldDB" id="A0A2W1JJY6"/>
<dbReference type="OrthoDB" id="9807770at2"/>
<evidence type="ECO:0000256" key="1">
    <source>
        <dbReference type="ARBA" id="ARBA00007435"/>
    </source>
</evidence>
<dbReference type="Gene3D" id="3.40.1440.10">
    <property type="entry name" value="GIY-YIG endonuclease"/>
    <property type="match status" value="1"/>
</dbReference>
<dbReference type="Pfam" id="PF01541">
    <property type="entry name" value="GIY-YIG"/>
    <property type="match status" value="1"/>
</dbReference>
<keyword evidence="4" id="KW-1185">Reference proteome</keyword>
<dbReference type="RefSeq" id="WP_110988120.1">
    <property type="nucleotide sequence ID" value="NZ_CAWNWM010000018.1"/>
</dbReference>
<dbReference type="EMBL" id="PQWO01000018">
    <property type="protein sequence ID" value="PZD71332.1"/>
    <property type="molecule type" value="Genomic_DNA"/>
</dbReference>
<dbReference type="Proteomes" id="UP000248857">
    <property type="component" value="Unassembled WGS sequence"/>
</dbReference>
<organism evidence="3 4">
    <name type="scientific">Acaryochloris thomasi RCC1774</name>
    <dbReference type="NCBI Taxonomy" id="1764569"/>
    <lineage>
        <taxon>Bacteria</taxon>
        <taxon>Bacillati</taxon>
        <taxon>Cyanobacteriota</taxon>
        <taxon>Cyanophyceae</taxon>
        <taxon>Acaryochloridales</taxon>
        <taxon>Acaryochloridaceae</taxon>
        <taxon>Acaryochloris</taxon>
        <taxon>Acaryochloris thomasi</taxon>
    </lineage>
</organism>
<dbReference type="InterPro" id="IPR000305">
    <property type="entry name" value="GIY-YIG_endonuc"/>
</dbReference>
<name>A0A2W1JJY6_9CYAN</name>
<comment type="caution">
    <text evidence="3">The sequence shown here is derived from an EMBL/GenBank/DDBJ whole genome shotgun (WGS) entry which is preliminary data.</text>
</comment>
<proteinExistence type="inferred from homology"/>
<dbReference type="PROSITE" id="PS50164">
    <property type="entry name" value="GIY_YIG"/>
    <property type="match status" value="1"/>
</dbReference>